<keyword evidence="3" id="KW-1185">Reference proteome</keyword>
<dbReference type="InterPro" id="IPR013783">
    <property type="entry name" value="Ig-like_fold"/>
</dbReference>
<dbReference type="VEuPathDB" id="FungiDB:PV09_00667"/>
<protein>
    <submittedName>
        <fullName evidence="2">Uncharacterized protein</fullName>
    </submittedName>
</protein>
<dbReference type="Proteomes" id="UP000053259">
    <property type="component" value="Unassembled WGS sequence"/>
</dbReference>
<dbReference type="EMBL" id="KN847530">
    <property type="protein sequence ID" value="KIW08724.1"/>
    <property type="molecule type" value="Genomic_DNA"/>
</dbReference>
<dbReference type="RefSeq" id="XP_016218593.1">
    <property type="nucleotide sequence ID" value="XM_016353440.1"/>
</dbReference>
<dbReference type="HOGENOM" id="CLU_063252_1_0_1"/>
<accession>A0A0D2BBJ6</accession>
<feature type="region of interest" description="Disordered" evidence="1">
    <location>
        <begin position="164"/>
        <end position="199"/>
    </location>
</feature>
<dbReference type="GeneID" id="27308640"/>
<dbReference type="SUPFAM" id="SSF81296">
    <property type="entry name" value="E set domains"/>
    <property type="match status" value="1"/>
</dbReference>
<gene>
    <name evidence="2" type="ORF">PV09_00667</name>
</gene>
<organism evidence="2 3">
    <name type="scientific">Verruconis gallopava</name>
    <dbReference type="NCBI Taxonomy" id="253628"/>
    <lineage>
        <taxon>Eukaryota</taxon>
        <taxon>Fungi</taxon>
        <taxon>Dikarya</taxon>
        <taxon>Ascomycota</taxon>
        <taxon>Pezizomycotina</taxon>
        <taxon>Dothideomycetes</taxon>
        <taxon>Pleosporomycetidae</taxon>
        <taxon>Venturiales</taxon>
        <taxon>Sympoventuriaceae</taxon>
        <taxon>Verruconis</taxon>
    </lineage>
</organism>
<reference evidence="2 3" key="1">
    <citation type="submission" date="2015-01" db="EMBL/GenBank/DDBJ databases">
        <title>The Genome Sequence of Ochroconis gallopava CBS43764.</title>
        <authorList>
            <consortium name="The Broad Institute Genomics Platform"/>
            <person name="Cuomo C."/>
            <person name="de Hoog S."/>
            <person name="Gorbushina A."/>
            <person name="Stielow B."/>
            <person name="Teixiera M."/>
            <person name="Abouelleil A."/>
            <person name="Chapman S.B."/>
            <person name="Priest M."/>
            <person name="Young S.K."/>
            <person name="Wortman J."/>
            <person name="Nusbaum C."/>
            <person name="Birren B."/>
        </authorList>
    </citation>
    <scope>NUCLEOTIDE SEQUENCE [LARGE SCALE GENOMIC DNA]</scope>
    <source>
        <strain evidence="2 3">CBS 43764</strain>
    </source>
</reference>
<proteinExistence type="predicted"/>
<dbReference type="OrthoDB" id="5364946at2759"/>
<dbReference type="STRING" id="253628.A0A0D2BBJ6"/>
<dbReference type="Gene3D" id="2.60.40.10">
    <property type="entry name" value="Immunoglobulins"/>
    <property type="match status" value="1"/>
</dbReference>
<evidence type="ECO:0000313" key="2">
    <source>
        <dbReference type="EMBL" id="KIW08724.1"/>
    </source>
</evidence>
<feature type="compositionally biased region" description="Low complexity" evidence="1">
    <location>
        <begin position="180"/>
        <end position="199"/>
    </location>
</feature>
<feature type="compositionally biased region" description="Acidic residues" evidence="1">
    <location>
        <begin position="164"/>
        <end position="176"/>
    </location>
</feature>
<evidence type="ECO:0000313" key="3">
    <source>
        <dbReference type="Proteomes" id="UP000053259"/>
    </source>
</evidence>
<feature type="region of interest" description="Disordered" evidence="1">
    <location>
        <begin position="94"/>
        <end position="134"/>
    </location>
</feature>
<sequence length="257" mass="28179">MATLQLSFTLRTTAQCKSVHLLGSWDGYQGQLPLSRDTSKSAGNWTGTFRFTGGTLQQGQRYWYYYIMDGYHCTHDPAKQSVLEPTTQRKLNILDVPAGSAKTTSSKRSSRRTSKEIPQGRGVAREDIKCPKPYNPAQTANIVAQGYNQTTVDELTARFGYANMDDDSEIDSDADSDVPSLTSSRSSNSSSPSSVASDASSCCTCERYGITRSGNRVKLDCGGSRCGYSDDDSDCASEYETEYKSRATRRHGVVIRA</sequence>
<evidence type="ECO:0000256" key="1">
    <source>
        <dbReference type="SAM" id="MobiDB-lite"/>
    </source>
</evidence>
<dbReference type="PANTHER" id="PTHR40625">
    <property type="entry name" value="GTP-BINDING PROTEIN ESDC-RELATED"/>
    <property type="match status" value="1"/>
</dbReference>
<dbReference type="PANTHER" id="PTHR40625:SF2">
    <property type="entry name" value="GTP-BINDING PROTEIN ESDC"/>
    <property type="match status" value="1"/>
</dbReference>
<name>A0A0D2BBJ6_9PEZI</name>
<dbReference type="InParanoid" id="A0A0D2BBJ6"/>
<dbReference type="AlphaFoldDB" id="A0A0D2BBJ6"/>
<dbReference type="InterPro" id="IPR014756">
    <property type="entry name" value="Ig_E-set"/>
</dbReference>